<dbReference type="RefSeq" id="WP_126024551.1">
    <property type="nucleotide sequence ID" value="NZ_RXFT01000013.1"/>
</dbReference>
<dbReference type="Gene3D" id="3.30.43.10">
    <property type="entry name" value="Uridine Diphospho-n-acetylenolpyruvylglucosamine Reductase, domain 2"/>
    <property type="match status" value="1"/>
</dbReference>
<evidence type="ECO:0000256" key="1">
    <source>
        <dbReference type="ARBA" id="ARBA00001974"/>
    </source>
</evidence>
<protein>
    <submittedName>
        <fullName evidence="6">FAD-binding protein</fullName>
    </submittedName>
</protein>
<dbReference type="InterPro" id="IPR016167">
    <property type="entry name" value="FAD-bd_PCMH_sub1"/>
</dbReference>
<dbReference type="AlphaFoldDB" id="A0A3S0XIZ1"/>
<dbReference type="OrthoDB" id="8522822at2"/>
<proteinExistence type="inferred from homology"/>
<dbReference type="InterPro" id="IPR016169">
    <property type="entry name" value="FAD-bd_PCMH_sub2"/>
</dbReference>
<comment type="similarity">
    <text evidence="2">Belongs to the FAD-binding oxidoreductase/transferase type 4 family.</text>
</comment>
<dbReference type="GO" id="GO:0003824">
    <property type="term" value="F:catalytic activity"/>
    <property type="evidence" value="ECO:0007669"/>
    <property type="project" value="InterPro"/>
</dbReference>
<dbReference type="Pfam" id="PF02913">
    <property type="entry name" value="FAD-oxidase_C"/>
    <property type="match status" value="1"/>
</dbReference>
<accession>A0A3S0XIZ1</accession>
<dbReference type="InterPro" id="IPR051264">
    <property type="entry name" value="FAD-oxidored/transferase_4"/>
</dbReference>
<dbReference type="FunFam" id="1.10.45.10:FF:000001">
    <property type="entry name" value="D-lactate dehydrogenase mitochondrial"/>
    <property type="match status" value="1"/>
</dbReference>
<comment type="cofactor">
    <cofactor evidence="1">
        <name>FAD</name>
        <dbReference type="ChEBI" id="CHEBI:57692"/>
    </cofactor>
</comment>
<dbReference type="Gene3D" id="1.10.45.10">
    <property type="entry name" value="Vanillyl-alcohol Oxidase, Chain A, domain 4"/>
    <property type="match status" value="1"/>
</dbReference>
<keyword evidence="3" id="KW-0285">Flavoprotein</keyword>
<dbReference type="SUPFAM" id="SSF55103">
    <property type="entry name" value="FAD-linked oxidases, C-terminal domain"/>
    <property type="match status" value="1"/>
</dbReference>
<dbReference type="GO" id="GO:0071949">
    <property type="term" value="F:FAD binding"/>
    <property type="evidence" value="ECO:0007669"/>
    <property type="project" value="InterPro"/>
</dbReference>
<evidence type="ECO:0000256" key="4">
    <source>
        <dbReference type="ARBA" id="ARBA00022827"/>
    </source>
</evidence>
<dbReference type="SUPFAM" id="SSF56176">
    <property type="entry name" value="FAD-binding/transporter-associated domain-like"/>
    <property type="match status" value="1"/>
</dbReference>
<feature type="domain" description="FAD-binding PCMH-type" evidence="5">
    <location>
        <begin position="34"/>
        <end position="215"/>
    </location>
</feature>
<dbReference type="Gene3D" id="3.30.465.10">
    <property type="match status" value="1"/>
</dbReference>
<sequence length="479" mass="50965">MKSELEELRRAFSGRLLIEDEEKAPFLTDWRRKWAGKAVAVAQPESAADVAAVVRWCADHGIAVVPQGGNTGLSGGATPDASGRALVLSLARLNKVRALDTLNNTITVEAGVTLQQVQEAALEAGRLFPLSLAAEGTCTIGGNLASNAGGVQVLRYGNARELCLGLEAVTARGEVWDGLRGLRKDNTGYDLRDLFIGSEGTLGVITAAVLKLHPLPAAQVAAFVAVPDPASALALLQLAQARLGAGLTAFELMSDVCIALVEKHVDSARLPLAERSPWYVLLEVSDNVDEAHASAAIEGLLEAALEQELATDAALSASLAQFRAMWALREDISESQGAEGRTIKHDIALPISRIAEFIELMGAEIARRWPNERLVVFGHLGDGNLHYNLSPAADRLAPEHRAAFEALEEPVNRCVHDTVAALGGSISAEHGLGVLRRDESARHKSSVDLRLMHAIKSALDPQGIMNPGKLLPPTKELSE</sequence>
<evidence type="ECO:0000259" key="5">
    <source>
        <dbReference type="PROSITE" id="PS51387"/>
    </source>
</evidence>
<dbReference type="EMBL" id="RXFT01000013">
    <property type="protein sequence ID" value="RUR70429.1"/>
    <property type="molecule type" value="Genomic_DNA"/>
</dbReference>
<dbReference type="InterPro" id="IPR016166">
    <property type="entry name" value="FAD-bd_PCMH"/>
</dbReference>
<evidence type="ECO:0000256" key="3">
    <source>
        <dbReference type="ARBA" id="ARBA00022630"/>
    </source>
</evidence>
<dbReference type="Pfam" id="PF01565">
    <property type="entry name" value="FAD_binding_4"/>
    <property type="match status" value="1"/>
</dbReference>
<dbReference type="InterPro" id="IPR006094">
    <property type="entry name" value="Oxid_FAD_bind_N"/>
</dbReference>
<evidence type="ECO:0000313" key="7">
    <source>
        <dbReference type="Proteomes" id="UP000281118"/>
    </source>
</evidence>
<dbReference type="InterPro" id="IPR016164">
    <property type="entry name" value="FAD-linked_Oxase-like_C"/>
</dbReference>
<dbReference type="PANTHER" id="PTHR43716">
    <property type="entry name" value="D-2-HYDROXYGLUTARATE DEHYDROGENASE, MITOCHONDRIAL"/>
    <property type="match status" value="1"/>
</dbReference>
<dbReference type="InterPro" id="IPR004113">
    <property type="entry name" value="FAD-bd_oxidored_4_C"/>
</dbReference>
<dbReference type="Gene3D" id="3.30.70.2190">
    <property type="match status" value="1"/>
</dbReference>
<dbReference type="PANTHER" id="PTHR43716:SF2">
    <property type="entry name" value="BLL6224 PROTEIN"/>
    <property type="match status" value="1"/>
</dbReference>
<dbReference type="InterPro" id="IPR036318">
    <property type="entry name" value="FAD-bd_PCMH-like_sf"/>
</dbReference>
<dbReference type="Proteomes" id="UP000281118">
    <property type="component" value="Unassembled WGS sequence"/>
</dbReference>
<organism evidence="6 7">
    <name type="scientific">Variovorax guangxiensis</name>
    <dbReference type="NCBI Taxonomy" id="1775474"/>
    <lineage>
        <taxon>Bacteria</taxon>
        <taxon>Pseudomonadati</taxon>
        <taxon>Pseudomonadota</taxon>
        <taxon>Betaproteobacteria</taxon>
        <taxon>Burkholderiales</taxon>
        <taxon>Comamonadaceae</taxon>
        <taxon>Variovorax</taxon>
    </lineage>
</organism>
<gene>
    <name evidence="6" type="ORF">EJP67_25565</name>
</gene>
<keyword evidence="4" id="KW-0274">FAD</keyword>
<dbReference type="Gene3D" id="3.30.70.2740">
    <property type="match status" value="1"/>
</dbReference>
<comment type="caution">
    <text evidence="6">The sequence shown here is derived from an EMBL/GenBank/DDBJ whole genome shotgun (WGS) entry which is preliminary data.</text>
</comment>
<name>A0A3S0XIZ1_9BURK</name>
<reference evidence="6 7" key="1">
    <citation type="submission" date="2018-12" db="EMBL/GenBank/DDBJ databases">
        <title>The genome sequences of Variovorax guangxiensis DSM 27352.</title>
        <authorList>
            <person name="Gao J."/>
            <person name="Sun J."/>
        </authorList>
    </citation>
    <scope>NUCLEOTIDE SEQUENCE [LARGE SCALE GENOMIC DNA]</scope>
    <source>
        <strain evidence="6 7">DSM 27352</strain>
    </source>
</reference>
<evidence type="ECO:0000313" key="6">
    <source>
        <dbReference type="EMBL" id="RUR70429.1"/>
    </source>
</evidence>
<dbReference type="InterPro" id="IPR016171">
    <property type="entry name" value="Vanillyl_alc_oxidase_C-sub2"/>
</dbReference>
<dbReference type="PROSITE" id="PS51387">
    <property type="entry name" value="FAD_PCMH"/>
    <property type="match status" value="1"/>
</dbReference>
<evidence type="ECO:0000256" key="2">
    <source>
        <dbReference type="ARBA" id="ARBA00008000"/>
    </source>
</evidence>
<dbReference type="GO" id="GO:0022904">
    <property type="term" value="P:respiratory electron transport chain"/>
    <property type="evidence" value="ECO:0007669"/>
    <property type="project" value="TreeGrafter"/>
</dbReference>